<dbReference type="Proteomes" id="UP001595690">
    <property type="component" value="Unassembled WGS sequence"/>
</dbReference>
<evidence type="ECO:0000313" key="3">
    <source>
        <dbReference type="Proteomes" id="UP001595690"/>
    </source>
</evidence>
<gene>
    <name evidence="2" type="ORF">ACFOWZ_40630</name>
</gene>
<dbReference type="EMBL" id="JBHRZI010000040">
    <property type="protein sequence ID" value="MFC3897812.1"/>
    <property type="molecule type" value="Genomic_DNA"/>
</dbReference>
<evidence type="ECO:0000313" key="2">
    <source>
        <dbReference type="EMBL" id="MFC3897812.1"/>
    </source>
</evidence>
<evidence type="ECO:0008006" key="4">
    <source>
        <dbReference type="Google" id="ProtNLM"/>
    </source>
</evidence>
<feature type="transmembrane region" description="Helical" evidence="1">
    <location>
        <begin position="559"/>
        <end position="580"/>
    </location>
</feature>
<comment type="caution">
    <text evidence="2">The sequence shown here is derived from an EMBL/GenBank/DDBJ whole genome shotgun (WGS) entry which is preliminary data.</text>
</comment>
<protein>
    <recommendedName>
        <fullName evidence="4">Pentapeptide repeat-containing protein</fullName>
    </recommendedName>
</protein>
<keyword evidence="1" id="KW-0812">Transmembrane</keyword>
<feature type="transmembrane region" description="Helical" evidence="1">
    <location>
        <begin position="484"/>
        <end position="507"/>
    </location>
</feature>
<organism evidence="2 3">
    <name type="scientific">Lentzea rhizosphaerae</name>
    <dbReference type="NCBI Taxonomy" id="2041025"/>
    <lineage>
        <taxon>Bacteria</taxon>
        <taxon>Bacillati</taxon>
        <taxon>Actinomycetota</taxon>
        <taxon>Actinomycetes</taxon>
        <taxon>Pseudonocardiales</taxon>
        <taxon>Pseudonocardiaceae</taxon>
        <taxon>Lentzea</taxon>
    </lineage>
</organism>
<reference evidence="3" key="1">
    <citation type="journal article" date="2019" name="Int. J. Syst. Evol. Microbiol.">
        <title>The Global Catalogue of Microorganisms (GCM) 10K type strain sequencing project: providing services to taxonomists for standard genome sequencing and annotation.</title>
        <authorList>
            <consortium name="The Broad Institute Genomics Platform"/>
            <consortium name="The Broad Institute Genome Sequencing Center for Infectious Disease"/>
            <person name="Wu L."/>
            <person name="Ma J."/>
        </authorList>
    </citation>
    <scope>NUCLEOTIDE SEQUENCE [LARGE SCALE GENOMIC DNA]</scope>
    <source>
        <strain evidence="3">CGMCC 4.7405</strain>
    </source>
</reference>
<name>A0ABV8C6V0_9PSEU</name>
<keyword evidence="1" id="KW-1133">Transmembrane helix</keyword>
<accession>A0ABV8C6V0</accession>
<keyword evidence="1" id="KW-0472">Membrane</keyword>
<evidence type="ECO:0000256" key="1">
    <source>
        <dbReference type="SAM" id="Phobius"/>
    </source>
</evidence>
<sequence length="583" mass="62000">MTDALRPVEQALVEHVERGELLDLAGDSPVDEEAMRGWDESRTIRAWVVRDIMRGRLAPEPDPRGLLLRGARITGRLHLGNVISSVWLELYQCFLDEGLNARDARLAGIALSGCRLERSTGDVLSACRMTADLLWINEGTSVEGQGPTAVDLSGTHLGELDCSNAVLQSADGPALDLHSARIELDVWLSRGFKATASGEVGTVRLMAAEIGGSLNCGGARIRNDKGPAINADSLQVGRDVFLRDGFEAIGAGPEGAVNMSVARVAETISVDDATMRNETGPAFVAKGATVRLRMYWGPGFTAEGRSGDGAVLIPGAHLGGWECDGTTMRNEIGPALVAGTMRVDSDVALGAFTAVGGGNESVIDLNDITISGAFSFQPTRLTHLTNPQARISLDELTYRGLPVGIGWVEWLELLREGTLGYAAQPYQHLAAAQRAAGHDREARRILMDQRRDQIRRALNGRAERAWARFTGLVLGYGYQPWRALLGLFVVLVAGGVLAVVLGGTGLAQVRAGAAPTACPVIDRIAVGLELGTPLISTPARLRCEATNTGAGQALTITGWVLRLMAWAFATLFIAGFTGAVRKT</sequence>
<proteinExistence type="predicted"/>
<keyword evidence="3" id="KW-1185">Reference proteome</keyword>
<dbReference type="RefSeq" id="WP_382379301.1">
    <property type="nucleotide sequence ID" value="NZ_JBHRZI010000040.1"/>
</dbReference>